<name>A0A543A8C6_9ACTN</name>
<evidence type="ECO:0000313" key="2">
    <source>
        <dbReference type="EMBL" id="TQL68858.1"/>
    </source>
</evidence>
<comment type="caution">
    <text evidence="2">The sequence shown here is derived from an EMBL/GenBank/DDBJ whole genome shotgun (WGS) entry which is preliminary data.</text>
</comment>
<evidence type="ECO:0000256" key="1">
    <source>
        <dbReference type="SAM" id="MobiDB-lite"/>
    </source>
</evidence>
<keyword evidence="3" id="KW-1185">Reference proteome</keyword>
<organism evidence="2 3">
    <name type="scientific">Nocardioides albertanoniae</name>
    <dbReference type="NCBI Taxonomy" id="1175486"/>
    <lineage>
        <taxon>Bacteria</taxon>
        <taxon>Bacillati</taxon>
        <taxon>Actinomycetota</taxon>
        <taxon>Actinomycetes</taxon>
        <taxon>Propionibacteriales</taxon>
        <taxon>Nocardioidaceae</taxon>
        <taxon>Nocardioides</taxon>
    </lineage>
</organism>
<feature type="compositionally biased region" description="Polar residues" evidence="1">
    <location>
        <begin position="1"/>
        <end position="13"/>
    </location>
</feature>
<dbReference type="OrthoDB" id="3781658at2"/>
<reference evidence="2 3" key="1">
    <citation type="submission" date="2019-06" db="EMBL/GenBank/DDBJ databases">
        <title>Sequencing the genomes of 1000 actinobacteria strains.</title>
        <authorList>
            <person name="Klenk H.-P."/>
        </authorList>
    </citation>
    <scope>NUCLEOTIDE SEQUENCE [LARGE SCALE GENOMIC DNA]</scope>
    <source>
        <strain evidence="2 3">DSM 25218</strain>
    </source>
</reference>
<accession>A0A543A8C6</accession>
<dbReference type="AlphaFoldDB" id="A0A543A8C6"/>
<dbReference type="EMBL" id="VFOV01000001">
    <property type="protein sequence ID" value="TQL68858.1"/>
    <property type="molecule type" value="Genomic_DNA"/>
</dbReference>
<feature type="region of interest" description="Disordered" evidence="1">
    <location>
        <begin position="125"/>
        <end position="144"/>
    </location>
</feature>
<dbReference type="Proteomes" id="UP000320209">
    <property type="component" value="Unassembled WGS sequence"/>
</dbReference>
<feature type="compositionally biased region" description="Polar residues" evidence="1">
    <location>
        <begin position="126"/>
        <end position="144"/>
    </location>
</feature>
<dbReference type="RefSeq" id="WP_141780791.1">
    <property type="nucleotide sequence ID" value="NZ_VFOV01000001.1"/>
</dbReference>
<proteinExistence type="predicted"/>
<protein>
    <submittedName>
        <fullName evidence="2">Uncharacterized protein</fullName>
    </submittedName>
</protein>
<gene>
    <name evidence="2" type="ORF">FB381_2757</name>
</gene>
<evidence type="ECO:0000313" key="3">
    <source>
        <dbReference type="Proteomes" id="UP000320209"/>
    </source>
</evidence>
<sequence>MNTPTNERASGTAGSLHLQVRYVGDSPEEDGGFRRSYRYQIDDTGSPDGPVVGTDLYSGVGAPVDARAALATLVAFVSAAGEAYGHTMRGGQSENQHLFRRGIAEAAYMNSDELQVLAMDLERLSTRSAQANTRSTPRPDTPTL</sequence>
<feature type="region of interest" description="Disordered" evidence="1">
    <location>
        <begin position="1"/>
        <end position="32"/>
    </location>
</feature>